<evidence type="ECO:0000259" key="1">
    <source>
        <dbReference type="Pfam" id="PF13785"/>
    </source>
</evidence>
<evidence type="ECO:0000313" key="3">
    <source>
        <dbReference type="Proteomes" id="UP000548867"/>
    </source>
</evidence>
<dbReference type="RefSeq" id="WP_183621827.1">
    <property type="nucleotide sequence ID" value="NZ_JACIDX010000001.1"/>
</dbReference>
<keyword evidence="3" id="KW-1185">Reference proteome</keyword>
<feature type="domain" description="DUF4178" evidence="1">
    <location>
        <begin position="54"/>
        <end position="191"/>
    </location>
</feature>
<dbReference type="Proteomes" id="UP000548867">
    <property type="component" value="Unassembled WGS sequence"/>
</dbReference>
<sequence>MANNTCPQCGAPVPMRSGAMPYAVCGYCQTVIARDGMRDIGKAALLPYDISPIQLGTGGAVDGARFTVVGRVRWGWADGAWNEWLLQLSDGSTRWLGEAMGQFQILAEREDVAARLPADIALGFTIDVDGQSLTASDIKTVTCLGGEGDLPFPTPIDWQVESIDFRSPTGAALSVQRDRVGASAYVGRYVELAELRPSRLRAVEDWAIPDNLAETGR</sequence>
<dbReference type="EMBL" id="JACIDX010000001">
    <property type="protein sequence ID" value="MBB3953275.1"/>
    <property type="molecule type" value="Genomic_DNA"/>
</dbReference>
<evidence type="ECO:0000313" key="2">
    <source>
        <dbReference type="EMBL" id="MBB3953275.1"/>
    </source>
</evidence>
<reference evidence="2 3" key="1">
    <citation type="submission" date="2020-08" db="EMBL/GenBank/DDBJ databases">
        <title>Genomic Encyclopedia of Type Strains, Phase IV (KMG-IV): sequencing the most valuable type-strain genomes for metagenomic binning, comparative biology and taxonomic classification.</title>
        <authorList>
            <person name="Goeker M."/>
        </authorList>
    </citation>
    <scope>NUCLEOTIDE SEQUENCE [LARGE SCALE GENOMIC DNA]</scope>
    <source>
        <strain evidence="2 3">DSM 27057</strain>
    </source>
</reference>
<proteinExistence type="predicted"/>
<comment type="caution">
    <text evidence="2">The sequence shown here is derived from an EMBL/GenBank/DDBJ whole genome shotgun (WGS) entry which is preliminary data.</text>
</comment>
<name>A0A7W6G4R5_9SPHN</name>
<gene>
    <name evidence="2" type="ORF">GGR38_000187</name>
</gene>
<dbReference type="AlphaFoldDB" id="A0A7W6G4R5"/>
<dbReference type="InterPro" id="IPR025235">
    <property type="entry name" value="DUF4178"/>
</dbReference>
<protein>
    <recommendedName>
        <fullName evidence="1">DUF4178 domain-containing protein</fullName>
    </recommendedName>
</protein>
<dbReference type="Pfam" id="PF13785">
    <property type="entry name" value="DUF4178"/>
    <property type="match status" value="1"/>
</dbReference>
<organism evidence="2 3">
    <name type="scientific">Novosphingobium sediminicola</name>
    <dbReference type="NCBI Taxonomy" id="563162"/>
    <lineage>
        <taxon>Bacteria</taxon>
        <taxon>Pseudomonadati</taxon>
        <taxon>Pseudomonadota</taxon>
        <taxon>Alphaproteobacteria</taxon>
        <taxon>Sphingomonadales</taxon>
        <taxon>Sphingomonadaceae</taxon>
        <taxon>Novosphingobium</taxon>
    </lineage>
</organism>
<accession>A0A7W6G4R5</accession>